<reference evidence="2 3" key="1">
    <citation type="submission" date="2021-01" db="EMBL/GenBank/DDBJ databases">
        <title>Genome Sequencing of Type Strains.</title>
        <authorList>
            <person name="Lemaire J.F."/>
            <person name="Inderbitzin P."/>
            <person name="Collins S.B."/>
            <person name="Wespe N."/>
            <person name="Knight-Connoni V."/>
        </authorList>
    </citation>
    <scope>NUCLEOTIDE SEQUENCE [LARGE SCALE GENOMIC DNA]</scope>
    <source>
        <strain evidence="2 3">DSM 14730</strain>
    </source>
</reference>
<keyword evidence="3" id="KW-1185">Reference proteome</keyword>
<name>A0ABS2ZHN1_9BACL</name>
<comment type="caution">
    <text evidence="2">The sequence shown here is derived from an EMBL/GenBank/DDBJ whole genome shotgun (WGS) entry which is preliminary data.</text>
</comment>
<dbReference type="Pfam" id="PF03413">
    <property type="entry name" value="PepSY"/>
    <property type="match status" value="1"/>
</dbReference>
<dbReference type="InterPro" id="IPR025711">
    <property type="entry name" value="PepSY"/>
</dbReference>
<evidence type="ECO:0000259" key="1">
    <source>
        <dbReference type="Pfam" id="PF03413"/>
    </source>
</evidence>
<organism evidence="2 3">
    <name type="scientific">Fictibacillus barbaricus</name>
    <dbReference type="NCBI Taxonomy" id="182136"/>
    <lineage>
        <taxon>Bacteria</taxon>
        <taxon>Bacillati</taxon>
        <taxon>Bacillota</taxon>
        <taxon>Bacilli</taxon>
        <taxon>Bacillales</taxon>
        <taxon>Fictibacillaceae</taxon>
        <taxon>Fictibacillus</taxon>
    </lineage>
</organism>
<dbReference type="EMBL" id="JAFHKS010000044">
    <property type="protein sequence ID" value="MBN3547291.1"/>
    <property type="molecule type" value="Genomic_DNA"/>
</dbReference>
<gene>
    <name evidence="2" type="ORF">JYA64_18430</name>
</gene>
<evidence type="ECO:0000313" key="2">
    <source>
        <dbReference type="EMBL" id="MBN3547291.1"/>
    </source>
</evidence>
<evidence type="ECO:0000313" key="3">
    <source>
        <dbReference type="Proteomes" id="UP001319060"/>
    </source>
</evidence>
<dbReference type="RefSeq" id="WP_188401545.1">
    <property type="nucleotide sequence ID" value="NZ_BMCE01000001.1"/>
</dbReference>
<protein>
    <submittedName>
        <fullName evidence="2">PepSY domain-containing protein</fullName>
    </submittedName>
</protein>
<feature type="domain" description="PepSY" evidence="1">
    <location>
        <begin position="28"/>
        <end position="97"/>
    </location>
</feature>
<proteinExistence type="predicted"/>
<sequence>MNWRNLILSGLTGAVIGYVITKKQTDSLTPEKALKLLKEKASQHYSITGAWIVVNPEDTSVHGLPYSVYKGGFSHSMPGSEAVHYEFLIDAGTGTVLQLIQK</sequence>
<dbReference type="Proteomes" id="UP001319060">
    <property type="component" value="Unassembled WGS sequence"/>
</dbReference>
<accession>A0ABS2ZHN1</accession>